<feature type="transmembrane region" description="Helical" evidence="1">
    <location>
        <begin position="56"/>
        <end position="75"/>
    </location>
</feature>
<gene>
    <name evidence="2" type="ORF">SAMN05660686_03135</name>
</gene>
<feature type="transmembrane region" description="Helical" evidence="1">
    <location>
        <begin position="198"/>
        <end position="220"/>
    </location>
</feature>
<sequence>MTISALNRRWRPPVLLAIWLAALVLLWVDIGWLHTVAASALGVVVVLSLLDARRETLAVSALIAGLGALLLWAGADPGEMLRGLDRTLIFAGMLPTLAMTRTIARGLPAVRTAQHRIAALPERLSGIGLLFGAHAFGAVLNTGSFAFMASVIPDDAGEKQRRSSALASLRGMNTVALYSPFLVGFAVAYTYVPEVPVWQAFLLGGSMAVCGLIISLLIFARPLSLDAVRRGLACLAPIGLLMVVVGGLVVAASQIFPISTLGAVLMVMPVLCAIHLIQQPHRVAEVYGDTKGAMATMGDDLLIVSISLVLGTLAETAPPILEVMAPWIADHLPAWAALSAVAGAMVLFALMGVHPMITGTVMMVAVTSSDLAVAHLPLMTAMLFGWGMGAMSSISSLTVVTAGRLFGVRPLGLAISPNLIYVAVFFVFTMSVLTALNAVMTG</sequence>
<comment type="caution">
    <text evidence="2">The sequence shown here is derived from an EMBL/GenBank/DDBJ whole genome shotgun (WGS) entry which is preliminary data.</text>
</comment>
<evidence type="ECO:0000313" key="3">
    <source>
        <dbReference type="Proteomes" id="UP000198615"/>
    </source>
</evidence>
<accession>A0A8G2BJC0</accession>
<dbReference type="AlphaFoldDB" id="A0A8G2BJC0"/>
<feature type="transmembrane region" description="Helical" evidence="1">
    <location>
        <begin position="384"/>
        <end position="407"/>
    </location>
</feature>
<evidence type="ECO:0000256" key="1">
    <source>
        <dbReference type="SAM" id="Phobius"/>
    </source>
</evidence>
<feature type="transmembrane region" description="Helical" evidence="1">
    <location>
        <begin position="297"/>
        <end position="314"/>
    </location>
</feature>
<dbReference type="Proteomes" id="UP000198615">
    <property type="component" value="Unassembled WGS sequence"/>
</dbReference>
<keyword evidence="1" id="KW-0472">Membrane</keyword>
<feature type="transmembrane region" description="Helical" evidence="1">
    <location>
        <begin position="127"/>
        <end position="152"/>
    </location>
</feature>
<dbReference type="EMBL" id="FNBW01000009">
    <property type="protein sequence ID" value="SDG03496.1"/>
    <property type="molecule type" value="Genomic_DNA"/>
</dbReference>
<keyword evidence="3" id="KW-1185">Reference proteome</keyword>
<dbReference type="RefSeq" id="WP_139189351.1">
    <property type="nucleotide sequence ID" value="NZ_FNBW01000009.1"/>
</dbReference>
<feature type="transmembrane region" description="Helical" evidence="1">
    <location>
        <begin position="334"/>
        <end position="353"/>
    </location>
</feature>
<keyword evidence="1" id="KW-0812">Transmembrane</keyword>
<evidence type="ECO:0000313" key="2">
    <source>
        <dbReference type="EMBL" id="SDG03496.1"/>
    </source>
</evidence>
<feature type="transmembrane region" description="Helical" evidence="1">
    <location>
        <begin position="258"/>
        <end position="277"/>
    </location>
</feature>
<dbReference type="OrthoDB" id="7349824at2"/>
<name>A0A8G2BJC0_9PROT</name>
<protein>
    <submittedName>
        <fullName evidence="2">Uncharacterized protein</fullName>
    </submittedName>
</protein>
<reference evidence="2 3" key="1">
    <citation type="submission" date="2016-10" db="EMBL/GenBank/DDBJ databases">
        <authorList>
            <person name="Varghese N."/>
            <person name="Submissions S."/>
        </authorList>
    </citation>
    <scope>NUCLEOTIDE SEQUENCE [LARGE SCALE GENOMIC DNA]</scope>
    <source>
        <strain evidence="2 3">DSM 18839</strain>
    </source>
</reference>
<keyword evidence="1" id="KW-1133">Transmembrane helix</keyword>
<organism evidence="2 3">
    <name type="scientific">Thalassobaculum litoreum DSM 18839</name>
    <dbReference type="NCBI Taxonomy" id="1123362"/>
    <lineage>
        <taxon>Bacteria</taxon>
        <taxon>Pseudomonadati</taxon>
        <taxon>Pseudomonadota</taxon>
        <taxon>Alphaproteobacteria</taxon>
        <taxon>Rhodospirillales</taxon>
        <taxon>Thalassobaculaceae</taxon>
        <taxon>Thalassobaculum</taxon>
    </lineage>
</organism>
<feature type="transmembrane region" description="Helical" evidence="1">
    <location>
        <begin position="419"/>
        <end position="440"/>
    </location>
</feature>
<feature type="transmembrane region" description="Helical" evidence="1">
    <location>
        <begin position="173"/>
        <end position="192"/>
    </location>
</feature>
<feature type="transmembrane region" description="Helical" evidence="1">
    <location>
        <begin position="232"/>
        <end position="252"/>
    </location>
</feature>
<proteinExistence type="predicted"/>